<accession>A0A1J4JJF3</accession>
<dbReference type="InterPro" id="IPR036400">
    <property type="entry name" value="Cyt_B5-like_heme/steroid_sf"/>
</dbReference>
<dbReference type="Gene3D" id="3.10.120.10">
    <property type="entry name" value="Cytochrome b5-like heme/steroid binding domain"/>
    <property type="match status" value="1"/>
</dbReference>
<evidence type="ECO:0000259" key="10">
    <source>
        <dbReference type="PROSITE" id="PS50255"/>
    </source>
</evidence>
<keyword evidence="2" id="KW-0963">Cytoplasm</keyword>
<name>A0A1J4JJF3_9EUKA</name>
<dbReference type="EMBL" id="MLAK01001053">
    <property type="protein sequence ID" value="OHS98471.1"/>
    <property type="molecule type" value="Genomic_DNA"/>
</dbReference>
<sequence>MNSSRWILPSEVMAHNTSQDCWVSFLDHVWDITTLVKDHTNDPEYQPLIKAAGTDISHWFNPKTKDIRTIIDPETEIETPHLAVTELLDVPTIGPGLGVPPPQKPWWKDESRIVGRLSKNPRWIRILNTLTKLEDMIEVAGEESLWDILARFKKINSHADSYTWKFLGRVLTMEKTLDQNGIIDESQKFARLNLDYDMYIPAIMIYYNDDLTVA</sequence>
<keyword evidence="5" id="KW-0408">Iron</keyword>
<keyword evidence="7" id="KW-0966">Cell projection</keyword>
<dbReference type="GeneID" id="94844760"/>
<evidence type="ECO:0000256" key="5">
    <source>
        <dbReference type="ARBA" id="ARBA00023004"/>
    </source>
</evidence>
<keyword evidence="4" id="KW-0479">Metal-binding</keyword>
<dbReference type="PANTHER" id="PTHR21281:SF0">
    <property type="entry name" value="CYTOCHROME B5 DOMAIN-CONTAINING PROTEIN 1"/>
    <property type="match status" value="1"/>
</dbReference>
<evidence type="ECO:0000313" key="11">
    <source>
        <dbReference type="EMBL" id="OHS98471.1"/>
    </source>
</evidence>
<dbReference type="InterPro" id="IPR001199">
    <property type="entry name" value="Cyt_B5-like_heme/steroid-bd"/>
</dbReference>
<dbReference type="OrthoDB" id="260091at2759"/>
<dbReference type="Proteomes" id="UP000179807">
    <property type="component" value="Unassembled WGS sequence"/>
</dbReference>
<protein>
    <recommendedName>
        <fullName evidence="8">Cytochrome b5 domain-containing protein 1</fullName>
    </recommendedName>
</protein>
<dbReference type="GO" id="GO:0005930">
    <property type="term" value="C:axoneme"/>
    <property type="evidence" value="ECO:0007669"/>
    <property type="project" value="UniProtKB-SubCell"/>
</dbReference>
<keyword evidence="12" id="KW-1185">Reference proteome</keyword>
<dbReference type="PROSITE" id="PS50255">
    <property type="entry name" value="CYTOCHROME_B5_2"/>
    <property type="match status" value="1"/>
</dbReference>
<dbReference type="SUPFAM" id="SSF55856">
    <property type="entry name" value="Cytochrome b5-like heme/steroid binding domain"/>
    <property type="match status" value="1"/>
</dbReference>
<keyword evidence="6" id="KW-0206">Cytoskeleton</keyword>
<evidence type="ECO:0000256" key="7">
    <source>
        <dbReference type="ARBA" id="ARBA00023273"/>
    </source>
</evidence>
<evidence type="ECO:0000256" key="2">
    <source>
        <dbReference type="ARBA" id="ARBA00022490"/>
    </source>
</evidence>
<feature type="domain" description="Cytochrome b5 heme-binding" evidence="10">
    <location>
        <begin position="4"/>
        <end position="60"/>
    </location>
</feature>
<evidence type="ECO:0000256" key="1">
    <source>
        <dbReference type="ARBA" id="ARBA00004430"/>
    </source>
</evidence>
<dbReference type="InterPro" id="IPR052320">
    <property type="entry name" value="Cytochrome_b5_domain"/>
</dbReference>
<dbReference type="PANTHER" id="PTHR21281">
    <property type="entry name" value="CYTOCHROME B5 DOMAIN-CONTAINING PROTEIN 1"/>
    <property type="match status" value="1"/>
</dbReference>
<proteinExistence type="predicted"/>
<evidence type="ECO:0000256" key="6">
    <source>
        <dbReference type="ARBA" id="ARBA00023212"/>
    </source>
</evidence>
<reference evidence="11" key="1">
    <citation type="submission" date="2016-10" db="EMBL/GenBank/DDBJ databases">
        <authorList>
            <person name="Benchimol M."/>
            <person name="Almeida L.G."/>
            <person name="Vasconcelos A.T."/>
            <person name="Perreira-Neves A."/>
            <person name="Rosa I.A."/>
            <person name="Tasca T."/>
            <person name="Bogo M.R."/>
            <person name="de Souza W."/>
        </authorList>
    </citation>
    <scope>NUCLEOTIDE SEQUENCE [LARGE SCALE GENOMIC DNA]</scope>
    <source>
        <strain evidence="11">K</strain>
    </source>
</reference>
<evidence type="ECO:0000256" key="8">
    <source>
        <dbReference type="ARBA" id="ARBA00040649"/>
    </source>
</evidence>
<evidence type="ECO:0000256" key="3">
    <source>
        <dbReference type="ARBA" id="ARBA00022617"/>
    </source>
</evidence>
<dbReference type="Pfam" id="PF00173">
    <property type="entry name" value="Cyt-b5"/>
    <property type="match status" value="1"/>
</dbReference>
<dbReference type="VEuPathDB" id="TrichDB:TRFO_35097"/>
<dbReference type="RefSeq" id="XP_068351608.1">
    <property type="nucleotide sequence ID" value="XM_068510056.1"/>
</dbReference>
<evidence type="ECO:0000256" key="4">
    <source>
        <dbReference type="ARBA" id="ARBA00022723"/>
    </source>
</evidence>
<comment type="function">
    <text evidence="9">Radial spoke stalk protein that binds heme under oxidizing conditions. Required for the coordinated beating of multiple cilia maybe by functioning in a redox signaling pathway.</text>
</comment>
<comment type="subcellular location">
    <subcellularLocation>
        <location evidence="1">Cytoplasm</location>
        <location evidence="1">Cytoskeleton</location>
        <location evidence="1">Cilium axoneme</location>
    </subcellularLocation>
</comment>
<evidence type="ECO:0000256" key="9">
    <source>
        <dbReference type="ARBA" id="ARBA00046139"/>
    </source>
</evidence>
<comment type="caution">
    <text evidence="11">The sequence shown here is derived from an EMBL/GenBank/DDBJ whole genome shotgun (WGS) entry which is preliminary data.</text>
</comment>
<dbReference type="SMART" id="SM01117">
    <property type="entry name" value="Cyt-b5"/>
    <property type="match status" value="1"/>
</dbReference>
<organism evidence="11 12">
    <name type="scientific">Tritrichomonas foetus</name>
    <dbReference type="NCBI Taxonomy" id="1144522"/>
    <lineage>
        <taxon>Eukaryota</taxon>
        <taxon>Metamonada</taxon>
        <taxon>Parabasalia</taxon>
        <taxon>Tritrichomonadida</taxon>
        <taxon>Tritrichomonadidae</taxon>
        <taxon>Tritrichomonas</taxon>
    </lineage>
</organism>
<gene>
    <name evidence="11" type="ORF">TRFO_35097</name>
</gene>
<keyword evidence="3" id="KW-0349">Heme</keyword>
<dbReference type="GO" id="GO:0046872">
    <property type="term" value="F:metal ion binding"/>
    <property type="evidence" value="ECO:0007669"/>
    <property type="project" value="UniProtKB-KW"/>
</dbReference>
<dbReference type="AlphaFoldDB" id="A0A1J4JJF3"/>
<evidence type="ECO:0000313" key="12">
    <source>
        <dbReference type="Proteomes" id="UP000179807"/>
    </source>
</evidence>